<dbReference type="PANTHER" id="PTHR31218">
    <property type="entry name" value="WAT1-RELATED PROTEIN"/>
    <property type="match status" value="1"/>
</dbReference>
<proteinExistence type="predicted"/>
<name>A0AAV5JAN2_9ROSI</name>
<dbReference type="GO" id="GO:0022857">
    <property type="term" value="F:transmembrane transporter activity"/>
    <property type="evidence" value="ECO:0007669"/>
    <property type="project" value="InterPro"/>
</dbReference>
<evidence type="ECO:0000256" key="1">
    <source>
        <dbReference type="ARBA" id="ARBA00004141"/>
    </source>
</evidence>
<dbReference type="InterPro" id="IPR030184">
    <property type="entry name" value="WAT1-related"/>
</dbReference>
<reference evidence="6 7" key="1">
    <citation type="journal article" date="2021" name="Commun. Biol.">
        <title>The genome of Shorea leprosula (Dipterocarpaceae) highlights the ecological relevance of drought in aseasonal tropical rainforests.</title>
        <authorList>
            <person name="Ng K.K.S."/>
            <person name="Kobayashi M.J."/>
            <person name="Fawcett J.A."/>
            <person name="Hatakeyama M."/>
            <person name="Paape T."/>
            <person name="Ng C.H."/>
            <person name="Ang C.C."/>
            <person name="Tnah L.H."/>
            <person name="Lee C.T."/>
            <person name="Nishiyama T."/>
            <person name="Sese J."/>
            <person name="O'Brien M.J."/>
            <person name="Copetti D."/>
            <person name="Mohd Noor M.I."/>
            <person name="Ong R.C."/>
            <person name="Putra M."/>
            <person name="Sireger I.Z."/>
            <person name="Indrioko S."/>
            <person name="Kosugi Y."/>
            <person name="Izuno A."/>
            <person name="Isagi Y."/>
            <person name="Lee S.L."/>
            <person name="Shimizu K.K."/>
        </authorList>
    </citation>
    <scope>NUCLEOTIDE SEQUENCE [LARGE SCALE GENOMIC DNA]</scope>
    <source>
        <strain evidence="6">214</strain>
    </source>
</reference>
<gene>
    <name evidence="6" type="ORF">SLEP1_g20180</name>
</gene>
<protein>
    <recommendedName>
        <fullName evidence="8">WAT1-related protein</fullName>
    </recommendedName>
</protein>
<feature type="transmembrane region" description="Helical" evidence="5">
    <location>
        <begin position="54"/>
        <end position="74"/>
    </location>
</feature>
<evidence type="ECO:0000313" key="7">
    <source>
        <dbReference type="Proteomes" id="UP001054252"/>
    </source>
</evidence>
<accession>A0AAV5JAN2</accession>
<comment type="caution">
    <text evidence="6">The sequence shown here is derived from an EMBL/GenBank/DDBJ whole genome shotgun (WGS) entry which is preliminary data.</text>
</comment>
<dbReference type="Proteomes" id="UP001054252">
    <property type="component" value="Unassembled WGS sequence"/>
</dbReference>
<evidence type="ECO:0000256" key="2">
    <source>
        <dbReference type="ARBA" id="ARBA00022692"/>
    </source>
</evidence>
<dbReference type="SUPFAM" id="SSF103481">
    <property type="entry name" value="Multidrug resistance efflux transporter EmrE"/>
    <property type="match status" value="1"/>
</dbReference>
<dbReference type="GO" id="GO:0016020">
    <property type="term" value="C:membrane"/>
    <property type="evidence" value="ECO:0007669"/>
    <property type="project" value="InterPro"/>
</dbReference>
<dbReference type="EMBL" id="BPVZ01000029">
    <property type="protein sequence ID" value="GKV08567.1"/>
    <property type="molecule type" value="Genomic_DNA"/>
</dbReference>
<dbReference type="InterPro" id="IPR037185">
    <property type="entry name" value="EmrE-like"/>
</dbReference>
<keyword evidence="3 5" id="KW-1133">Transmembrane helix</keyword>
<evidence type="ECO:0000256" key="4">
    <source>
        <dbReference type="ARBA" id="ARBA00023136"/>
    </source>
</evidence>
<evidence type="ECO:0000256" key="5">
    <source>
        <dbReference type="SAM" id="Phobius"/>
    </source>
</evidence>
<sequence>MTFFWKLGFNYSNDKPSAVRRWSFHPVFNSRREGFATSVSNFVHTWGVHIKGPVYVAVFKPFSIAVAAFMSTIFLGEPLYLGSVIRATMLFIGFYAVMWGKAKEEAVMDNSNLVTSSEDQLPLLQSYEFIIALPRKALATTERKRSMKPLCLLF</sequence>
<keyword evidence="4 5" id="KW-0472">Membrane</keyword>
<evidence type="ECO:0008006" key="8">
    <source>
        <dbReference type="Google" id="ProtNLM"/>
    </source>
</evidence>
<feature type="transmembrane region" description="Helical" evidence="5">
    <location>
        <begin position="80"/>
        <end position="98"/>
    </location>
</feature>
<keyword evidence="7" id="KW-1185">Reference proteome</keyword>
<evidence type="ECO:0000313" key="6">
    <source>
        <dbReference type="EMBL" id="GKV08567.1"/>
    </source>
</evidence>
<evidence type="ECO:0000256" key="3">
    <source>
        <dbReference type="ARBA" id="ARBA00022989"/>
    </source>
</evidence>
<dbReference type="AlphaFoldDB" id="A0AAV5JAN2"/>
<organism evidence="6 7">
    <name type="scientific">Rubroshorea leprosula</name>
    <dbReference type="NCBI Taxonomy" id="152421"/>
    <lineage>
        <taxon>Eukaryota</taxon>
        <taxon>Viridiplantae</taxon>
        <taxon>Streptophyta</taxon>
        <taxon>Embryophyta</taxon>
        <taxon>Tracheophyta</taxon>
        <taxon>Spermatophyta</taxon>
        <taxon>Magnoliopsida</taxon>
        <taxon>eudicotyledons</taxon>
        <taxon>Gunneridae</taxon>
        <taxon>Pentapetalae</taxon>
        <taxon>rosids</taxon>
        <taxon>malvids</taxon>
        <taxon>Malvales</taxon>
        <taxon>Dipterocarpaceae</taxon>
        <taxon>Rubroshorea</taxon>
    </lineage>
</organism>
<keyword evidence="2 5" id="KW-0812">Transmembrane</keyword>
<comment type="subcellular location">
    <subcellularLocation>
        <location evidence="1">Membrane</location>
        <topology evidence="1">Multi-pass membrane protein</topology>
    </subcellularLocation>
</comment>